<feature type="transmembrane region" description="Helical" evidence="7">
    <location>
        <begin position="283"/>
        <end position="303"/>
    </location>
</feature>
<feature type="domain" description="RCK N-terminal" evidence="8">
    <location>
        <begin position="429"/>
        <end position="544"/>
    </location>
</feature>
<feature type="transmembrane region" description="Helical" evidence="7">
    <location>
        <begin position="164"/>
        <end position="184"/>
    </location>
</feature>
<dbReference type="GO" id="GO:0015297">
    <property type="term" value="F:antiporter activity"/>
    <property type="evidence" value="ECO:0007669"/>
    <property type="project" value="InterPro"/>
</dbReference>
<feature type="transmembrane region" description="Helical" evidence="7">
    <location>
        <begin position="71"/>
        <end position="89"/>
    </location>
</feature>
<name>A0A7J4IVN1_9ARCH</name>
<dbReference type="Proteomes" id="UP000577419">
    <property type="component" value="Unassembled WGS sequence"/>
</dbReference>
<feature type="transmembrane region" description="Helical" evidence="7">
    <location>
        <begin position="230"/>
        <end position="249"/>
    </location>
</feature>
<evidence type="ECO:0000313" key="11">
    <source>
        <dbReference type="Proteomes" id="UP000577419"/>
    </source>
</evidence>
<dbReference type="InterPro" id="IPR036291">
    <property type="entry name" value="NAD(P)-bd_dom_sf"/>
</dbReference>
<gene>
    <name evidence="9" type="ORF">HA237_05710</name>
    <name evidence="10" type="ORF">J4224_01545</name>
</gene>
<dbReference type="AlphaFoldDB" id="A0A7J4IVN1"/>
<evidence type="ECO:0000256" key="2">
    <source>
        <dbReference type="ARBA" id="ARBA00005551"/>
    </source>
</evidence>
<feature type="transmembrane region" description="Helical" evidence="7">
    <location>
        <begin position="6"/>
        <end position="27"/>
    </location>
</feature>
<evidence type="ECO:0000256" key="4">
    <source>
        <dbReference type="ARBA" id="ARBA00022692"/>
    </source>
</evidence>
<reference evidence="10" key="2">
    <citation type="submission" date="2021-03" db="EMBL/GenBank/DDBJ databases">
        <authorList>
            <person name="Jaffe A."/>
        </authorList>
    </citation>
    <scope>NUCLEOTIDE SEQUENCE</scope>
    <source>
        <strain evidence="10">RIFCSPHIGHO2_01_FULL_GW2011_AR10_43_9</strain>
    </source>
</reference>
<dbReference type="PROSITE" id="PS51201">
    <property type="entry name" value="RCK_N"/>
    <property type="match status" value="1"/>
</dbReference>
<sequence>MAAPLIEFSLLFEIGLIVVSATLLSFLAKHLKQPALIAYILAGIIIGPIGLGSMGLEFAGIPLGITDLEDALILSTLGVAFLLFGVGVESDFSKLADLGKVVVVGGTLQVLLTILVVFVGTFMFNLFDFTQSIYLGLILAFSSTLVVVKILSDSHQITTLHGRLLVGFLLVQDAFVIIALPFLANLEQLFSFNVFAPVLAVGAFLLVFAYLLNRHVYPAVFSYSVRSDELLFLASVTSLFVFILIAFALNFSIPLAAFIAGLALSNLPYNLEVFHRIKALRDFFATIFFVTLGMQINLGFAYFPLTLLLFVLFVVFVFKPVLFYLITLFSGYGGRISVFVALALAQVSEFSFIIADLGRDILNRTPGLHSLVIIVIALSMALTPYLMHHSEPIYERLNRSSARFTKNLKENRRFYQKVNQLENVPKNMKEHVVIVGAGVVGFNIAKALFREYPLVVIDHNYDVILNSIKNGINSIYGSADNREILRKANLQQAKLLIISMPDTKAAVSVVKYAKSVNPGIVVFGSAHYFHEASELYNAGVDYVIMYHVIGSNVFLKNIAYYLQSGNTIDINNLTEEYKKYLKEKVSEEKQHFNI</sequence>
<dbReference type="Proteomes" id="UP000683213">
    <property type="component" value="Unassembled WGS sequence"/>
</dbReference>
<comment type="caution">
    <text evidence="9">The sequence shown here is derived from an EMBL/GenBank/DDBJ whole genome shotgun (WGS) entry which is preliminary data.</text>
</comment>
<dbReference type="GO" id="GO:0016020">
    <property type="term" value="C:membrane"/>
    <property type="evidence" value="ECO:0007669"/>
    <property type="project" value="UniProtKB-SubCell"/>
</dbReference>
<evidence type="ECO:0000256" key="6">
    <source>
        <dbReference type="ARBA" id="ARBA00023136"/>
    </source>
</evidence>
<evidence type="ECO:0000313" key="9">
    <source>
        <dbReference type="EMBL" id="HIH08834.1"/>
    </source>
</evidence>
<evidence type="ECO:0000256" key="1">
    <source>
        <dbReference type="ARBA" id="ARBA00004141"/>
    </source>
</evidence>
<evidence type="ECO:0000259" key="8">
    <source>
        <dbReference type="PROSITE" id="PS51201"/>
    </source>
</evidence>
<feature type="transmembrane region" description="Helical" evidence="7">
    <location>
        <begin position="309"/>
        <end position="329"/>
    </location>
</feature>
<reference evidence="11" key="1">
    <citation type="journal article" date="2020" name="bioRxiv">
        <title>A rank-normalized archaeal taxonomy based on genome phylogeny resolves widespread incomplete and uneven classifications.</title>
        <authorList>
            <person name="Rinke C."/>
            <person name="Chuvochina M."/>
            <person name="Mussig A.J."/>
            <person name="Chaumeil P.-A."/>
            <person name="Waite D.W."/>
            <person name="Whitman W.B."/>
            <person name="Parks D.H."/>
            <person name="Hugenholtz P."/>
        </authorList>
    </citation>
    <scope>NUCLEOTIDE SEQUENCE [LARGE SCALE GENOMIC DNA]</scope>
</reference>
<comment type="similarity">
    <text evidence="2">Belongs to the monovalent cation:proton antiporter 2 (CPA2) transporter (TC 2.A.37) family.</text>
</comment>
<feature type="transmembrane region" description="Helical" evidence="7">
    <location>
        <begin position="101"/>
        <end position="127"/>
    </location>
</feature>
<dbReference type="GO" id="GO:1902600">
    <property type="term" value="P:proton transmembrane transport"/>
    <property type="evidence" value="ECO:0007669"/>
    <property type="project" value="InterPro"/>
</dbReference>
<keyword evidence="3" id="KW-0813">Transport</keyword>
<dbReference type="Gene3D" id="3.40.50.720">
    <property type="entry name" value="NAD(P)-binding Rossmann-like Domain"/>
    <property type="match status" value="1"/>
</dbReference>
<feature type="transmembrane region" description="Helical" evidence="7">
    <location>
        <begin position="190"/>
        <end position="210"/>
    </location>
</feature>
<evidence type="ECO:0000256" key="7">
    <source>
        <dbReference type="SAM" id="Phobius"/>
    </source>
</evidence>
<feature type="transmembrane region" description="Helical" evidence="7">
    <location>
        <begin position="336"/>
        <end position="355"/>
    </location>
</feature>
<organism evidence="9 11">
    <name type="scientific">Candidatus Iainarchaeum sp</name>
    <dbReference type="NCBI Taxonomy" id="3101447"/>
    <lineage>
        <taxon>Archaea</taxon>
        <taxon>Candidatus Iainarchaeota</taxon>
        <taxon>Candidatus Iainarchaeia</taxon>
        <taxon>Candidatus Iainarchaeales</taxon>
        <taxon>Candidatus Iainarchaeaceae</taxon>
        <taxon>Candidatus Iainarchaeum</taxon>
    </lineage>
</organism>
<keyword evidence="5 7" id="KW-1133">Transmembrane helix</keyword>
<feature type="transmembrane region" description="Helical" evidence="7">
    <location>
        <begin position="367"/>
        <end position="387"/>
    </location>
</feature>
<proteinExistence type="inferred from homology"/>
<dbReference type="SUPFAM" id="SSF51735">
    <property type="entry name" value="NAD(P)-binding Rossmann-fold domains"/>
    <property type="match status" value="1"/>
</dbReference>
<accession>A0A7J4IVN1</accession>
<dbReference type="InterPro" id="IPR038770">
    <property type="entry name" value="Na+/solute_symporter_sf"/>
</dbReference>
<dbReference type="GO" id="GO:0006813">
    <property type="term" value="P:potassium ion transport"/>
    <property type="evidence" value="ECO:0007669"/>
    <property type="project" value="InterPro"/>
</dbReference>
<dbReference type="Pfam" id="PF00999">
    <property type="entry name" value="Na_H_Exchanger"/>
    <property type="match status" value="1"/>
</dbReference>
<dbReference type="InterPro" id="IPR006153">
    <property type="entry name" value="Cation/H_exchanger_TM"/>
</dbReference>
<dbReference type="InterPro" id="IPR003148">
    <property type="entry name" value="RCK_N"/>
</dbReference>
<dbReference type="Gene3D" id="1.20.1530.20">
    <property type="match status" value="1"/>
</dbReference>
<evidence type="ECO:0000256" key="3">
    <source>
        <dbReference type="ARBA" id="ARBA00022448"/>
    </source>
</evidence>
<feature type="transmembrane region" description="Helical" evidence="7">
    <location>
        <begin position="39"/>
        <end position="65"/>
    </location>
</feature>
<dbReference type="EMBL" id="DUFG01000027">
    <property type="protein sequence ID" value="HIH08834.1"/>
    <property type="molecule type" value="Genomic_DNA"/>
</dbReference>
<dbReference type="Pfam" id="PF02254">
    <property type="entry name" value="TrkA_N"/>
    <property type="match status" value="1"/>
</dbReference>
<evidence type="ECO:0000313" key="10">
    <source>
        <dbReference type="EMBL" id="MBS3059089.1"/>
    </source>
</evidence>
<keyword evidence="6 7" id="KW-0472">Membrane</keyword>
<dbReference type="EMBL" id="JAGVWF010000021">
    <property type="protein sequence ID" value="MBS3059089.1"/>
    <property type="molecule type" value="Genomic_DNA"/>
</dbReference>
<keyword evidence="4 7" id="KW-0812">Transmembrane</keyword>
<dbReference type="PANTHER" id="PTHR42751:SF3">
    <property type="entry name" value="SODIUM_GLUTAMATE SYMPORTER"/>
    <property type="match status" value="1"/>
</dbReference>
<dbReference type="PANTHER" id="PTHR42751">
    <property type="entry name" value="SODIUM/HYDROGEN EXCHANGER FAMILY/TRKA DOMAIN PROTEIN"/>
    <property type="match status" value="1"/>
</dbReference>
<evidence type="ECO:0000256" key="5">
    <source>
        <dbReference type="ARBA" id="ARBA00022989"/>
    </source>
</evidence>
<feature type="transmembrane region" description="Helical" evidence="7">
    <location>
        <begin position="133"/>
        <end position="152"/>
    </location>
</feature>
<reference evidence="10" key="3">
    <citation type="submission" date="2021-05" db="EMBL/GenBank/DDBJ databases">
        <title>Protein family content uncovers lineage relationships and bacterial pathway maintenance mechanisms in DPANN archaea.</title>
        <authorList>
            <person name="Castelle C.J."/>
            <person name="Meheust R."/>
            <person name="Jaffe A.L."/>
            <person name="Seitz K."/>
            <person name="Gong X."/>
            <person name="Baker B.J."/>
            <person name="Banfield J.F."/>
        </authorList>
    </citation>
    <scope>NUCLEOTIDE SEQUENCE</scope>
    <source>
        <strain evidence="10">RIFCSPHIGHO2_01_FULL_GW2011_AR10_43_9</strain>
    </source>
</reference>
<protein>
    <submittedName>
        <fullName evidence="10">Cation:proton antiporter</fullName>
    </submittedName>
</protein>
<comment type="subcellular location">
    <subcellularLocation>
        <location evidence="1">Membrane</location>
        <topology evidence="1">Multi-pass membrane protein</topology>
    </subcellularLocation>
</comment>